<dbReference type="Pfam" id="PF21420">
    <property type="entry name" value="Tautomerase-like"/>
    <property type="match status" value="1"/>
</dbReference>
<dbReference type="InterPro" id="IPR014347">
    <property type="entry name" value="Tautomerase/MIF_sf"/>
</dbReference>
<dbReference type="InterPro" id="IPR049116">
    <property type="entry name" value="Tautomerase-like"/>
</dbReference>
<keyword evidence="2" id="KW-1185">Reference proteome</keyword>
<evidence type="ECO:0000313" key="1">
    <source>
        <dbReference type="EMBL" id="QIN79997.1"/>
    </source>
</evidence>
<dbReference type="KEGG" id="rmar:GBA65_17355"/>
<dbReference type="AlphaFoldDB" id="A0A6G8Q107"/>
<dbReference type="Gene3D" id="3.30.429.10">
    <property type="entry name" value="Macrophage Migration Inhibitory Factor"/>
    <property type="match status" value="1"/>
</dbReference>
<dbReference type="EMBL" id="CP045121">
    <property type="protein sequence ID" value="QIN79997.1"/>
    <property type="molecule type" value="Genomic_DNA"/>
</dbReference>
<organism evidence="1 2">
    <name type="scientific">Rubrobacter marinus</name>
    <dbReference type="NCBI Taxonomy" id="2653852"/>
    <lineage>
        <taxon>Bacteria</taxon>
        <taxon>Bacillati</taxon>
        <taxon>Actinomycetota</taxon>
        <taxon>Rubrobacteria</taxon>
        <taxon>Rubrobacterales</taxon>
        <taxon>Rubrobacteraceae</taxon>
        <taxon>Rubrobacter</taxon>
    </lineage>
</organism>
<accession>A0A6G8Q107</accession>
<dbReference type="RefSeq" id="WP_166397673.1">
    <property type="nucleotide sequence ID" value="NZ_CP045121.1"/>
</dbReference>
<name>A0A6G8Q107_9ACTN</name>
<protein>
    <submittedName>
        <fullName evidence="1">Uncharacterized protein</fullName>
    </submittedName>
</protein>
<proteinExistence type="predicted"/>
<evidence type="ECO:0000313" key="2">
    <source>
        <dbReference type="Proteomes" id="UP000502706"/>
    </source>
</evidence>
<dbReference type="Proteomes" id="UP000502706">
    <property type="component" value="Chromosome"/>
</dbReference>
<reference evidence="1 2" key="1">
    <citation type="submission" date="2019-10" db="EMBL/GenBank/DDBJ databases">
        <title>Rubrobacter sp nov SCSIO 52915 isolated from a deep-sea sediment in the South China Sea.</title>
        <authorList>
            <person name="Chen R.W."/>
        </authorList>
    </citation>
    <scope>NUCLEOTIDE SEQUENCE [LARGE SCALE GENOMIC DNA]</scope>
    <source>
        <strain evidence="1 2">SCSIO 52915</strain>
    </source>
</reference>
<dbReference type="SUPFAM" id="SSF55331">
    <property type="entry name" value="Tautomerase/MIF"/>
    <property type="match status" value="1"/>
</dbReference>
<gene>
    <name evidence="1" type="ORF">GBA65_17355</name>
</gene>
<sequence length="61" mass="7276">MPMVEVIYVREEPLEKERKRAFIERATRIFNEELGTRPPSLRMVFQHVQPEDSKLGFVDET</sequence>